<evidence type="ECO:0000313" key="1">
    <source>
        <dbReference type="EMBL" id="TNN40890.1"/>
    </source>
</evidence>
<name>A0A4Z2FIY6_9TELE</name>
<proteinExistence type="predicted"/>
<dbReference type="EMBL" id="SRLO01001150">
    <property type="protein sequence ID" value="TNN40890.1"/>
    <property type="molecule type" value="Genomic_DNA"/>
</dbReference>
<dbReference type="Proteomes" id="UP000314294">
    <property type="component" value="Unassembled WGS sequence"/>
</dbReference>
<dbReference type="AlphaFoldDB" id="A0A4Z2FIY6"/>
<reference evidence="1 2" key="1">
    <citation type="submission" date="2019-03" db="EMBL/GenBank/DDBJ databases">
        <title>First draft genome of Liparis tanakae, snailfish: a comprehensive survey of snailfish specific genes.</title>
        <authorList>
            <person name="Kim W."/>
            <person name="Song I."/>
            <person name="Jeong J.-H."/>
            <person name="Kim D."/>
            <person name="Kim S."/>
            <person name="Ryu S."/>
            <person name="Song J.Y."/>
            <person name="Lee S.K."/>
        </authorList>
    </citation>
    <scope>NUCLEOTIDE SEQUENCE [LARGE SCALE GENOMIC DNA]</scope>
    <source>
        <tissue evidence="1">Muscle</tissue>
    </source>
</reference>
<comment type="caution">
    <text evidence="1">The sequence shown here is derived from an EMBL/GenBank/DDBJ whole genome shotgun (WGS) entry which is preliminary data.</text>
</comment>
<evidence type="ECO:0000313" key="2">
    <source>
        <dbReference type="Proteomes" id="UP000314294"/>
    </source>
</evidence>
<accession>A0A4Z2FIY6</accession>
<keyword evidence="2" id="KW-1185">Reference proteome</keyword>
<protein>
    <submittedName>
        <fullName evidence="1">Uncharacterized protein</fullName>
    </submittedName>
</protein>
<gene>
    <name evidence="1" type="ORF">EYF80_048934</name>
</gene>
<organism evidence="1 2">
    <name type="scientific">Liparis tanakae</name>
    <name type="common">Tanaka's snailfish</name>
    <dbReference type="NCBI Taxonomy" id="230148"/>
    <lineage>
        <taxon>Eukaryota</taxon>
        <taxon>Metazoa</taxon>
        <taxon>Chordata</taxon>
        <taxon>Craniata</taxon>
        <taxon>Vertebrata</taxon>
        <taxon>Euteleostomi</taxon>
        <taxon>Actinopterygii</taxon>
        <taxon>Neopterygii</taxon>
        <taxon>Teleostei</taxon>
        <taxon>Neoteleostei</taxon>
        <taxon>Acanthomorphata</taxon>
        <taxon>Eupercaria</taxon>
        <taxon>Perciformes</taxon>
        <taxon>Cottioidei</taxon>
        <taxon>Cottales</taxon>
        <taxon>Liparidae</taxon>
        <taxon>Liparis</taxon>
    </lineage>
</organism>
<sequence length="112" mass="12643">MVEDREDHTLEVSGQKVDNQILRAKGLTGEVLLSGDQGQKDQIQTERDQELTGEVQKVHISEGLSQEEDLQIWRVQSLIGEVHLSGVQGLKELFWRVQGLQGNVQEVQILEN</sequence>